<dbReference type="InterPro" id="IPR001128">
    <property type="entry name" value="Cyt_P450"/>
</dbReference>
<dbReference type="PROSITE" id="PS00086">
    <property type="entry name" value="CYTOCHROME_P450"/>
    <property type="match status" value="1"/>
</dbReference>
<dbReference type="Proteomes" id="UP001652623">
    <property type="component" value="Chromosome 8"/>
</dbReference>
<keyword evidence="9" id="KW-1133">Transmembrane helix</keyword>
<feature type="transmembrane region" description="Helical" evidence="9">
    <location>
        <begin position="30"/>
        <end position="47"/>
    </location>
</feature>
<keyword evidence="6 8" id="KW-0408">Iron</keyword>
<evidence type="ECO:0000313" key="10">
    <source>
        <dbReference type="Proteomes" id="UP001652623"/>
    </source>
</evidence>
<dbReference type="InterPro" id="IPR036396">
    <property type="entry name" value="Cyt_P450_sf"/>
</dbReference>
<dbReference type="CDD" id="cd11064">
    <property type="entry name" value="CYP86A"/>
    <property type="match status" value="1"/>
</dbReference>
<evidence type="ECO:0000256" key="2">
    <source>
        <dbReference type="ARBA" id="ARBA00010617"/>
    </source>
</evidence>
<evidence type="ECO:0000313" key="11">
    <source>
        <dbReference type="RefSeq" id="XP_048326901.2"/>
    </source>
</evidence>
<dbReference type="InterPro" id="IPR002401">
    <property type="entry name" value="Cyt_P450_E_grp-I"/>
</dbReference>
<name>A0ABM3IEU2_ZIZJJ</name>
<accession>A0ABM3IEU2</accession>
<keyword evidence="7 8" id="KW-0503">Monooxygenase</keyword>
<reference evidence="11" key="1">
    <citation type="submission" date="2025-08" db="UniProtKB">
        <authorList>
            <consortium name="RefSeq"/>
        </authorList>
    </citation>
    <scope>IDENTIFICATION</scope>
    <source>
        <tissue evidence="11">Seedling</tissue>
    </source>
</reference>
<evidence type="ECO:0000256" key="4">
    <source>
        <dbReference type="ARBA" id="ARBA00022723"/>
    </source>
</evidence>
<comment type="cofactor">
    <cofactor evidence="1">
        <name>heme</name>
        <dbReference type="ChEBI" id="CHEBI:30413"/>
    </cofactor>
</comment>
<organism evidence="10 11">
    <name type="scientific">Ziziphus jujuba</name>
    <name type="common">Chinese jujube</name>
    <name type="synonym">Ziziphus sativa</name>
    <dbReference type="NCBI Taxonomy" id="326968"/>
    <lineage>
        <taxon>Eukaryota</taxon>
        <taxon>Viridiplantae</taxon>
        <taxon>Streptophyta</taxon>
        <taxon>Embryophyta</taxon>
        <taxon>Tracheophyta</taxon>
        <taxon>Spermatophyta</taxon>
        <taxon>Magnoliopsida</taxon>
        <taxon>eudicotyledons</taxon>
        <taxon>Gunneridae</taxon>
        <taxon>Pentapetalae</taxon>
        <taxon>rosids</taxon>
        <taxon>fabids</taxon>
        <taxon>Rosales</taxon>
        <taxon>Rhamnaceae</taxon>
        <taxon>Paliureae</taxon>
        <taxon>Ziziphus</taxon>
    </lineage>
</organism>
<evidence type="ECO:0000256" key="7">
    <source>
        <dbReference type="ARBA" id="ARBA00023033"/>
    </source>
</evidence>
<dbReference type="PANTHER" id="PTHR24296">
    <property type="entry name" value="CYTOCHROME P450"/>
    <property type="match status" value="1"/>
</dbReference>
<dbReference type="RefSeq" id="XP_048326901.2">
    <property type="nucleotide sequence ID" value="XM_048470944.2"/>
</dbReference>
<evidence type="ECO:0000256" key="3">
    <source>
        <dbReference type="ARBA" id="ARBA00022617"/>
    </source>
</evidence>
<dbReference type="Gene3D" id="1.10.630.10">
    <property type="entry name" value="Cytochrome P450"/>
    <property type="match status" value="1"/>
</dbReference>
<evidence type="ECO:0000256" key="6">
    <source>
        <dbReference type="ARBA" id="ARBA00023004"/>
    </source>
</evidence>
<proteinExistence type="inferred from homology"/>
<keyword evidence="9" id="KW-0472">Membrane</keyword>
<dbReference type="InterPro" id="IPR017972">
    <property type="entry name" value="Cyt_P450_CS"/>
</dbReference>
<gene>
    <name evidence="11" type="primary">LOC107414368</name>
</gene>
<keyword evidence="5 8" id="KW-0560">Oxidoreductase</keyword>
<dbReference type="PRINTS" id="PR00385">
    <property type="entry name" value="P450"/>
</dbReference>
<keyword evidence="10" id="KW-1185">Reference proteome</keyword>
<keyword evidence="3 8" id="KW-0349">Heme</keyword>
<comment type="similarity">
    <text evidence="2 8">Belongs to the cytochrome P450 family.</text>
</comment>
<dbReference type="SUPFAM" id="SSF48264">
    <property type="entry name" value="Cytochrome P450"/>
    <property type="match status" value="1"/>
</dbReference>
<evidence type="ECO:0000256" key="8">
    <source>
        <dbReference type="RuleBase" id="RU000461"/>
    </source>
</evidence>
<keyword evidence="9" id="KW-0812">Transmembrane</keyword>
<dbReference type="Pfam" id="PF00067">
    <property type="entry name" value="p450"/>
    <property type="match status" value="1"/>
</dbReference>
<protein>
    <submittedName>
        <fullName evidence="11">Cytochrome P450 704C1-like isoform X2</fullName>
    </submittedName>
</protein>
<evidence type="ECO:0000256" key="1">
    <source>
        <dbReference type="ARBA" id="ARBA00001971"/>
    </source>
</evidence>
<dbReference type="PRINTS" id="PR00463">
    <property type="entry name" value="EP450I"/>
</dbReference>
<evidence type="ECO:0000256" key="9">
    <source>
        <dbReference type="SAM" id="Phobius"/>
    </source>
</evidence>
<sequence>MGTLLFAFATVVFLIGLFSATSFLLALFGILILFFVVTIVLFLYFYLKDSISMDRCPPIAGLILNQLIHFHRVFDYHTTLARKHSTFRLIEPLHSEIYTVDPVNVEYILRTNFPNYVKGEYHSDVMRDLFGDGIFAVDGDKWRHQRKLASYEFSAKVLRDFSTSVFRVNAAKLASKVLTVAATEQIIDLQDMLMKLTLDSIFKVGFGINLNTLSGLNEIGNRFIKAFDDSNVIVFWRFVDLTWRIKRFLNIGMEASLKKNIKVINDFIFDLIRRKREQLKNEKLDCAKEDILSRFLMGSVKDPENMTDQYLRDITLNFIIAGKDTSANTLTWFFYLICKHPLVQEKISQEVQEATEAENCKSADEFAELITEEALEKMQYLHAALTETLRLYPAVPVDGKISVEDDILPDGYKVKKGDGVNYMAYAMGRMSYIWGDDAEEFRPERWLHNGVFRSESPFKFTAFHAGPRICLGKEFAYRQMKIVAAVLLNSFNFKLVDENKEATYRTMFTLQMDQGLHLYAVSRL</sequence>
<keyword evidence="4 8" id="KW-0479">Metal-binding</keyword>
<evidence type="ECO:0000256" key="5">
    <source>
        <dbReference type="ARBA" id="ARBA00023002"/>
    </source>
</evidence>
<dbReference type="GeneID" id="107414368"/>